<evidence type="ECO:0000313" key="14">
    <source>
        <dbReference type="EMBL" id="QLI80197.1"/>
    </source>
</evidence>
<comment type="catalytic activity">
    <reaction evidence="7 10 11">
        <text>4-methyl-5-(2-phosphooxyethyl)-thiazole + 4-amino-2-methyl-5-(diphosphooxymethyl)pyrimidine + H(+) = thiamine phosphate + diphosphate</text>
        <dbReference type="Rhea" id="RHEA:22328"/>
        <dbReference type="ChEBI" id="CHEBI:15378"/>
        <dbReference type="ChEBI" id="CHEBI:33019"/>
        <dbReference type="ChEBI" id="CHEBI:37575"/>
        <dbReference type="ChEBI" id="CHEBI:57841"/>
        <dbReference type="ChEBI" id="CHEBI:58296"/>
        <dbReference type="EC" id="2.5.1.3"/>
    </reaction>
</comment>
<dbReference type="Pfam" id="PF02581">
    <property type="entry name" value="TMP-TENI"/>
    <property type="match status" value="1"/>
</dbReference>
<dbReference type="UniPathway" id="UPA00060">
    <property type="reaction ID" value="UER00141"/>
</dbReference>
<keyword evidence="15" id="KW-1185">Reference proteome</keyword>
<dbReference type="CDD" id="cd00564">
    <property type="entry name" value="TMP_TenI"/>
    <property type="match status" value="1"/>
</dbReference>
<evidence type="ECO:0000256" key="11">
    <source>
        <dbReference type="RuleBase" id="RU003826"/>
    </source>
</evidence>
<reference evidence="14 15" key="1">
    <citation type="journal article" date="2016" name="Int. J. Syst. Evol. Microbiol.">
        <title>Chitinibacter fontanus sp. nov., isolated from a spring.</title>
        <authorList>
            <person name="Sheu S.Y."/>
            <person name="Li Y.S."/>
            <person name="Young C.C."/>
            <person name="Chen W.M."/>
        </authorList>
    </citation>
    <scope>NUCLEOTIDE SEQUENCE [LARGE SCALE GENOMIC DNA]</scope>
    <source>
        <strain evidence="14 15">STM-7</strain>
    </source>
</reference>
<feature type="domain" description="Thiamine phosphate synthase/TenI" evidence="13">
    <location>
        <begin position="14"/>
        <end position="201"/>
    </location>
</feature>
<evidence type="ECO:0000256" key="8">
    <source>
        <dbReference type="ARBA" id="ARBA00047851"/>
    </source>
</evidence>
<feature type="binding site" evidence="10">
    <location>
        <position position="78"/>
    </location>
    <ligand>
        <name>Mg(2+)</name>
        <dbReference type="ChEBI" id="CHEBI:18420"/>
    </ligand>
</feature>
<evidence type="ECO:0000256" key="6">
    <source>
        <dbReference type="ARBA" id="ARBA00022977"/>
    </source>
</evidence>
<feature type="binding site" evidence="10">
    <location>
        <position position="149"/>
    </location>
    <ligand>
        <name>4-amino-2-methyl-5-(diphosphooxymethyl)pyrimidine</name>
        <dbReference type="ChEBI" id="CHEBI:57841"/>
    </ligand>
</feature>
<evidence type="ECO:0000256" key="2">
    <source>
        <dbReference type="ARBA" id="ARBA00005165"/>
    </source>
</evidence>
<accession>A0A7D5V6X1</accession>
<comment type="catalytic activity">
    <reaction evidence="9 10 11">
        <text>2-[(2R,5Z)-2-carboxy-4-methylthiazol-5(2H)-ylidene]ethyl phosphate + 4-amino-2-methyl-5-(diphosphooxymethyl)pyrimidine + 2 H(+) = thiamine phosphate + CO2 + diphosphate</text>
        <dbReference type="Rhea" id="RHEA:47844"/>
        <dbReference type="ChEBI" id="CHEBI:15378"/>
        <dbReference type="ChEBI" id="CHEBI:16526"/>
        <dbReference type="ChEBI" id="CHEBI:33019"/>
        <dbReference type="ChEBI" id="CHEBI:37575"/>
        <dbReference type="ChEBI" id="CHEBI:57841"/>
        <dbReference type="ChEBI" id="CHEBI:62899"/>
        <dbReference type="EC" id="2.5.1.3"/>
    </reaction>
</comment>
<dbReference type="KEGG" id="cfon:HZU75_00830"/>
<evidence type="ECO:0000256" key="9">
    <source>
        <dbReference type="ARBA" id="ARBA00047883"/>
    </source>
</evidence>
<dbReference type="InterPro" id="IPR036206">
    <property type="entry name" value="ThiamineP_synth_sf"/>
</dbReference>
<dbReference type="AlphaFoldDB" id="A0A7D5V6X1"/>
<keyword evidence="5 10" id="KW-0460">Magnesium</keyword>
<dbReference type="EMBL" id="CP058952">
    <property type="protein sequence ID" value="QLI80197.1"/>
    <property type="molecule type" value="Genomic_DNA"/>
</dbReference>
<dbReference type="InterPro" id="IPR013785">
    <property type="entry name" value="Aldolase_TIM"/>
</dbReference>
<protein>
    <recommendedName>
        <fullName evidence="10">Thiamine-phosphate synthase</fullName>
        <shortName evidence="10">TP synthase</shortName>
        <shortName evidence="10">TPS</shortName>
        <ecNumber evidence="10">2.5.1.3</ecNumber>
    </recommendedName>
    <alternativeName>
        <fullName evidence="10">Thiamine-phosphate pyrophosphorylase</fullName>
        <shortName evidence="10">TMP pyrophosphorylase</shortName>
        <shortName evidence="10">TMP-PPase</shortName>
    </alternativeName>
</protein>
<feature type="binding site" evidence="10">
    <location>
        <position position="116"/>
    </location>
    <ligand>
        <name>4-amino-2-methyl-5-(diphosphooxymethyl)pyrimidine</name>
        <dbReference type="ChEBI" id="CHEBI:57841"/>
    </ligand>
</feature>
<dbReference type="EC" id="2.5.1.3" evidence="10"/>
<feature type="binding site" evidence="10">
    <location>
        <position position="77"/>
    </location>
    <ligand>
        <name>4-amino-2-methyl-5-(diphosphooxymethyl)pyrimidine</name>
        <dbReference type="ChEBI" id="CHEBI:57841"/>
    </ligand>
</feature>
<evidence type="ECO:0000259" key="13">
    <source>
        <dbReference type="Pfam" id="PF02581"/>
    </source>
</evidence>
<dbReference type="HAMAP" id="MF_00097">
    <property type="entry name" value="TMP_synthase"/>
    <property type="match status" value="1"/>
</dbReference>
<sequence length="228" mass="23274">MSAELNKAKIDVSLYLVLDPDLCGGEAAMVETAKIAAQNGATVVQLRAPNWKKGLWLQCAQQLKAVLAPLNVPLIINDHVDIALAVDADGVHVGQSDIPVQVVRQLIGPNKIVGLSTNNLANVEQLLTPEIANCIDYIGVGPVYPTSTKKDALPVISSAEMAAMFASTGSLPAVAIGGIGSGKIAPLIAAGADGVAVVSAICGQADVALATRNLGAELQAARAQSNAN</sequence>
<dbReference type="PANTHER" id="PTHR20857:SF15">
    <property type="entry name" value="THIAMINE-PHOSPHATE SYNTHASE"/>
    <property type="match status" value="1"/>
</dbReference>
<gene>
    <name evidence="10 14" type="primary">thiE</name>
    <name evidence="14" type="ORF">HZU75_00830</name>
</gene>
<evidence type="ECO:0000313" key="15">
    <source>
        <dbReference type="Proteomes" id="UP000510822"/>
    </source>
</evidence>
<dbReference type="Gene3D" id="3.20.20.70">
    <property type="entry name" value="Aldolase class I"/>
    <property type="match status" value="1"/>
</dbReference>
<comment type="cofactor">
    <cofactor evidence="10">
        <name>Mg(2+)</name>
        <dbReference type="ChEBI" id="CHEBI:18420"/>
    </cofactor>
    <text evidence="10">Binds 1 Mg(2+) ion per subunit.</text>
</comment>
<keyword evidence="6 10" id="KW-0784">Thiamine biosynthesis</keyword>
<evidence type="ECO:0000256" key="5">
    <source>
        <dbReference type="ARBA" id="ARBA00022842"/>
    </source>
</evidence>
<comment type="catalytic activity">
    <reaction evidence="8 10 11">
        <text>2-(2-carboxy-4-methylthiazol-5-yl)ethyl phosphate + 4-amino-2-methyl-5-(diphosphooxymethyl)pyrimidine + 2 H(+) = thiamine phosphate + CO2 + diphosphate</text>
        <dbReference type="Rhea" id="RHEA:47848"/>
        <dbReference type="ChEBI" id="CHEBI:15378"/>
        <dbReference type="ChEBI" id="CHEBI:16526"/>
        <dbReference type="ChEBI" id="CHEBI:33019"/>
        <dbReference type="ChEBI" id="CHEBI:37575"/>
        <dbReference type="ChEBI" id="CHEBI:57841"/>
        <dbReference type="ChEBI" id="CHEBI:62890"/>
        <dbReference type="EC" id="2.5.1.3"/>
    </reaction>
</comment>
<feature type="binding site" evidence="10">
    <location>
        <position position="97"/>
    </location>
    <ligand>
        <name>Mg(2+)</name>
        <dbReference type="ChEBI" id="CHEBI:18420"/>
    </ligand>
</feature>
<dbReference type="PANTHER" id="PTHR20857">
    <property type="entry name" value="THIAMINE-PHOSPHATE PYROPHOSPHORYLASE"/>
    <property type="match status" value="1"/>
</dbReference>
<dbReference type="FunFam" id="3.20.20.70:FF:000096">
    <property type="entry name" value="Thiamine-phosphate synthase"/>
    <property type="match status" value="1"/>
</dbReference>
<dbReference type="GO" id="GO:0009228">
    <property type="term" value="P:thiamine biosynthetic process"/>
    <property type="evidence" value="ECO:0007669"/>
    <property type="project" value="UniProtKB-KW"/>
</dbReference>
<evidence type="ECO:0000256" key="10">
    <source>
        <dbReference type="HAMAP-Rule" id="MF_00097"/>
    </source>
</evidence>
<keyword evidence="4 10" id="KW-0479">Metal-binding</keyword>
<evidence type="ECO:0000256" key="12">
    <source>
        <dbReference type="RuleBase" id="RU004253"/>
    </source>
</evidence>
<comment type="function">
    <text evidence="1 10">Condenses 4-methyl-5-(beta-hydroxyethyl)thiazole monophosphate (THZ-P) and 2-methyl-4-amino-5-hydroxymethyl pyrimidine pyrophosphate (HMP-PP) to form thiamine monophosphate (TMP).</text>
</comment>
<dbReference type="SUPFAM" id="SSF51391">
    <property type="entry name" value="Thiamin phosphate synthase"/>
    <property type="match status" value="1"/>
</dbReference>
<dbReference type="GO" id="GO:0004789">
    <property type="term" value="F:thiamine-phosphate diphosphorylase activity"/>
    <property type="evidence" value="ECO:0007669"/>
    <property type="project" value="UniProtKB-UniRule"/>
</dbReference>
<feature type="binding site" evidence="10">
    <location>
        <begin position="198"/>
        <end position="199"/>
    </location>
    <ligand>
        <name>2-[(2R,5Z)-2-carboxy-4-methylthiazol-5(2H)-ylidene]ethyl phosphate</name>
        <dbReference type="ChEBI" id="CHEBI:62899"/>
    </ligand>
</feature>
<dbReference type="RefSeq" id="WP_180307342.1">
    <property type="nucleotide sequence ID" value="NZ_CP058952.1"/>
</dbReference>
<evidence type="ECO:0000256" key="4">
    <source>
        <dbReference type="ARBA" id="ARBA00022723"/>
    </source>
</evidence>
<keyword evidence="3 10" id="KW-0808">Transferase</keyword>
<feature type="binding site" evidence="10">
    <location>
        <begin position="146"/>
        <end position="148"/>
    </location>
    <ligand>
        <name>2-[(2R,5Z)-2-carboxy-4-methylthiazol-5(2H)-ylidene]ethyl phosphate</name>
        <dbReference type="ChEBI" id="CHEBI:62899"/>
    </ligand>
</feature>
<dbReference type="GO" id="GO:0000287">
    <property type="term" value="F:magnesium ion binding"/>
    <property type="evidence" value="ECO:0007669"/>
    <property type="project" value="UniProtKB-UniRule"/>
</dbReference>
<comment type="similarity">
    <text evidence="10 11">Belongs to the thiamine-phosphate synthase family.</text>
</comment>
<dbReference type="GO" id="GO:0005737">
    <property type="term" value="C:cytoplasm"/>
    <property type="evidence" value="ECO:0007669"/>
    <property type="project" value="TreeGrafter"/>
</dbReference>
<name>A0A7D5V6X1_9NEIS</name>
<dbReference type="NCBIfam" id="TIGR00693">
    <property type="entry name" value="thiE"/>
    <property type="match status" value="1"/>
</dbReference>
<dbReference type="GO" id="GO:0009229">
    <property type="term" value="P:thiamine diphosphate biosynthetic process"/>
    <property type="evidence" value="ECO:0007669"/>
    <property type="project" value="UniProtKB-UniRule"/>
</dbReference>
<feature type="binding site" evidence="10">
    <location>
        <position position="178"/>
    </location>
    <ligand>
        <name>2-[(2R,5Z)-2-carboxy-4-methylthiazol-5(2H)-ylidene]ethyl phosphate</name>
        <dbReference type="ChEBI" id="CHEBI:62899"/>
    </ligand>
</feature>
<evidence type="ECO:0000256" key="1">
    <source>
        <dbReference type="ARBA" id="ARBA00003814"/>
    </source>
</evidence>
<dbReference type="InterPro" id="IPR034291">
    <property type="entry name" value="TMP_synthase"/>
</dbReference>
<comment type="pathway">
    <text evidence="2 10 12">Cofactor biosynthesis; thiamine diphosphate biosynthesis; thiamine phosphate from 4-amino-2-methyl-5-diphosphomethylpyrimidine and 4-methyl-5-(2-phosphoethyl)-thiazole: step 1/1.</text>
</comment>
<evidence type="ECO:0000256" key="7">
    <source>
        <dbReference type="ARBA" id="ARBA00047334"/>
    </source>
</evidence>
<dbReference type="InterPro" id="IPR022998">
    <property type="entry name" value="ThiamineP_synth_TenI"/>
</dbReference>
<evidence type="ECO:0000256" key="3">
    <source>
        <dbReference type="ARBA" id="ARBA00022679"/>
    </source>
</evidence>
<dbReference type="Proteomes" id="UP000510822">
    <property type="component" value="Chromosome"/>
</dbReference>
<comment type="caution">
    <text evidence="10">Lacks conserved residue(s) required for the propagation of feature annotation.</text>
</comment>
<organism evidence="14 15">
    <name type="scientific">Chitinibacter fontanus</name>
    <dbReference type="NCBI Taxonomy" id="1737446"/>
    <lineage>
        <taxon>Bacteria</taxon>
        <taxon>Pseudomonadati</taxon>
        <taxon>Pseudomonadota</taxon>
        <taxon>Betaproteobacteria</taxon>
        <taxon>Neisseriales</taxon>
        <taxon>Chitinibacteraceae</taxon>
        <taxon>Chitinibacter</taxon>
    </lineage>
</organism>
<proteinExistence type="inferred from homology"/>